<organism evidence="2 3">
    <name type="scientific">Sinobaca qinghaiensis</name>
    <dbReference type="NCBI Taxonomy" id="342944"/>
    <lineage>
        <taxon>Bacteria</taxon>
        <taxon>Bacillati</taxon>
        <taxon>Bacillota</taxon>
        <taxon>Bacilli</taxon>
        <taxon>Bacillales</taxon>
        <taxon>Sporolactobacillaceae</taxon>
        <taxon>Sinobaca</taxon>
    </lineage>
</organism>
<dbReference type="Pfam" id="PF03745">
    <property type="entry name" value="DUF309"/>
    <property type="match status" value="1"/>
</dbReference>
<protein>
    <recommendedName>
        <fullName evidence="4">DUF309 domain-containing protein</fullName>
    </recommendedName>
</protein>
<evidence type="ECO:0008006" key="4">
    <source>
        <dbReference type="Google" id="ProtNLM"/>
    </source>
</evidence>
<evidence type="ECO:0000313" key="3">
    <source>
        <dbReference type="Proteomes" id="UP000285120"/>
    </source>
</evidence>
<dbReference type="InterPro" id="IPR005500">
    <property type="entry name" value="DUF309"/>
</dbReference>
<proteinExistence type="predicted"/>
<dbReference type="Proteomes" id="UP000285120">
    <property type="component" value="Unassembled WGS sequence"/>
</dbReference>
<dbReference type="EMBL" id="RAPK01000009">
    <property type="protein sequence ID" value="RKD72907.1"/>
    <property type="molecule type" value="Genomic_DNA"/>
</dbReference>
<dbReference type="PANTHER" id="PTHR34796:SF1">
    <property type="entry name" value="EXPRESSED PROTEIN"/>
    <property type="match status" value="1"/>
</dbReference>
<name>A0A419V300_9BACL</name>
<dbReference type="AlphaFoldDB" id="A0A419V300"/>
<feature type="compositionally biased region" description="Basic and acidic residues" evidence="1">
    <location>
        <begin position="149"/>
        <end position="169"/>
    </location>
</feature>
<evidence type="ECO:0000256" key="1">
    <source>
        <dbReference type="SAM" id="MobiDB-lite"/>
    </source>
</evidence>
<dbReference type="RefSeq" id="WP_120193300.1">
    <property type="nucleotide sequence ID" value="NZ_RAPK01000009.1"/>
</dbReference>
<reference evidence="2 3" key="1">
    <citation type="submission" date="2018-09" db="EMBL/GenBank/DDBJ databases">
        <title>Genomic Encyclopedia of Archaeal and Bacterial Type Strains, Phase II (KMG-II): from individual species to whole genera.</title>
        <authorList>
            <person name="Goeker M."/>
        </authorList>
    </citation>
    <scope>NUCLEOTIDE SEQUENCE [LARGE SCALE GENOMIC DNA]</scope>
    <source>
        <strain evidence="2 3">DSM 17008</strain>
    </source>
</reference>
<comment type="caution">
    <text evidence="2">The sequence shown here is derived from an EMBL/GenBank/DDBJ whole genome shotgun (WGS) entry which is preliminary data.</text>
</comment>
<dbReference type="InterPro" id="IPR023203">
    <property type="entry name" value="TTHA0068_sf"/>
</dbReference>
<accession>A0A419V300</accession>
<evidence type="ECO:0000313" key="2">
    <source>
        <dbReference type="EMBL" id="RKD72907.1"/>
    </source>
</evidence>
<sequence length="182" mass="21538">MPPIYSDSYIQFLIQFHGHRDYFECHELLEEHWKEKEAGRRDKHWVGLIQLAVGLYHQRRGNYAGAEKVLLRSSGIIAEHSYSLQQLSIDTDELLNRIYLQLDQLLSDDPYSDLNIPLTDEGLVKHCQEECARLRIVWQNKSDMADKELIDRHTRRDRSDVIQEREEQKKRKQAAAGRYSPY</sequence>
<dbReference type="PANTHER" id="PTHR34796">
    <property type="entry name" value="EXPRESSED PROTEIN"/>
    <property type="match status" value="1"/>
</dbReference>
<dbReference type="SUPFAM" id="SSF140663">
    <property type="entry name" value="TTHA0068-like"/>
    <property type="match status" value="1"/>
</dbReference>
<feature type="region of interest" description="Disordered" evidence="1">
    <location>
        <begin position="149"/>
        <end position="182"/>
    </location>
</feature>
<keyword evidence="3" id="KW-1185">Reference proteome</keyword>
<gene>
    <name evidence="2" type="ORF">ATL39_2103</name>
</gene>
<dbReference type="Gene3D" id="1.10.3450.10">
    <property type="entry name" value="TTHA0068-like"/>
    <property type="match status" value="1"/>
</dbReference>
<dbReference type="OrthoDB" id="165483at2"/>